<organism evidence="1 2">
    <name type="scientific">Neocallimastix californiae</name>
    <dbReference type="NCBI Taxonomy" id="1754190"/>
    <lineage>
        <taxon>Eukaryota</taxon>
        <taxon>Fungi</taxon>
        <taxon>Fungi incertae sedis</taxon>
        <taxon>Chytridiomycota</taxon>
        <taxon>Chytridiomycota incertae sedis</taxon>
        <taxon>Neocallimastigomycetes</taxon>
        <taxon>Neocallimastigales</taxon>
        <taxon>Neocallimastigaceae</taxon>
        <taxon>Neocallimastix</taxon>
    </lineage>
</organism>
<gene>
    <name evidence="1" type="ORF">LY90DRAFT_511520</name>
</gene>
<dbReference type="Proteomes" id="UP000193920">
    <property type="component" value="Unassembled WGS sequence"/>
</dbReference>
<dbReference type="EMBL" id="MCOG01000148">
    <property type="protein sequence ID" value="ORY36395.1"/>
    <property type="molecule type" value="Genomic_DNA"/>
</dbReference>
<keyword evidence="2" id="KW-1185">Reference proteome</keyword>
<evidence type="ECO:0000313" key="2">
    <source>
        <dbReference type="Proteomes" id="UP000193920"/>
    </source>
</evidence>
<evidence type="ECO:0008006" key="3">
    <source>
        <dbReference type="Google" id="ProtNLM"/>
    </source>
</evidence>
<reference evidence="1 2" key="1">
    <citation type="submission" date="2016-08" db="EMBL/GenBank/DDBJ databases">
        <title>A Parts List for Fungal Cellulosomes Revealed by Comparative Genomics.</title>
        <authorList>
            <consortium name="DOE Joint Genome Institute"/>
            <person name="Haitjema C.H."/>
            <person name="Gilmore S.P."/>
            <person name="Henske J.K."/>
            <person name="Solomon K.V."/>
            <person name="De Groot R."/>
            <person name="Kuo A."/>
            <person name="Mondo S.J."/>
            <person name="Salamov A.A."/>
            <person name="Labutti K."/>
            <person name="Zhao Z."/>
            <person name="Chiniquy J."/>
            <person name="Barry K."/>
            <person name="Brewer H.M."/>
            <person name="Purvine S.O."/>
            <person name="Wright A.T."/>
            <person name="Boxma B."/>
            <person name="Van Alen T."/>
            <person name="Hackstein J.H."/>
            <person name="Baker S.E."/>
            <person name="Grigoriev I.V."/>
            <person name="O'Malley M.A."/>
        </authorList>
    </citation>
    <scope>NUCLEOTIDE SEQUENCE [LARGE SCALE GENOMIC DNA]</scope>
    <source>
        <strain evidence="1 2">G1</strain>
    </source>
</reference>
<evidence type="ECO:0000313" key="1">
    <source>
        <dbReference type="EMBL" id="ORY36395.1"/>
    </source>
</evidence>
<comment type="caution">
    <text evidence="1">The sequence shown here is derived from an EMBL/GenBank/DDBJ whole genome shotgun (WGS) entry which is preliminary data.</text>
</comment>
<name>A0A1Y2BQF6_9FUNG</name>
<dbReference type="STRING" id="1754190.A0A1Y2BQF6"/>
<dbReference type="AlphaFoldDB" id="A0A1Y2BQF6"/>
<protein>
    <recommendedName>
        <fullName evidence="3">Pectin lyase-like protein</fullName>
    </recommendedName>
</protein>
<accession>A0A1Y2BQF6</accession>
<proteinExistence type="predicted"/>
<sequence>MAYVESEFEDNQPAKFINIRQIDTGNMSGMKHGGLVMAIRKKASVEIENFYAKNLISYSGQGCAFTLNERTSLNIKNIEINTLRGNATDGLFINVLEPVSAINISLDNATLYDFYQYREKINAQFLWFTSNTNAIIKKYRNQSFL</sequence>